<dbReference type="InParanoid" id="A0A3Q7I0W4"/>
<protein>
    <submittedName>
        <fullName evidence="2">Uncharacterized protein</fullName>
    </submittedName>
</protein>
<dbReference type="Proteomes" id="UP000004994">
    <property type="component" value="Chromosome 9"/>
</dbReference>
<sequence length="70" mass="7603">MSLRTTPIRKSLPSFLVLGANMCIEKSADCMQKRATLMNRSNSVSGYSVSSGSMISRTRPSSLSFHTCNA</sequence>
<evidence type="ECO:0000256" key="1">
    <source>
        <dbReference type="SAM" id="MobiDB-lite"/>
    </source>
</evidence>
<accession>A0A3Q7I0W4</accession>
<organism evidence="2">
    <name type="scientific">Solanum lycopersicum</name>
    <name type="common">Tomato</name>
    <name type="synonym">Lycopersicon esculentum</name>
    <dbReference type="NCBI Taxonomy" id="4081"/>
    <lineage>
        <taxon>Eukaryota</taxon>
        <taxon>Viridiplantae</taxon>
        <taxon>Streptophyta</taxon>
        <taxon>Embryophyta</taxon>
        <taxon>Tracheophyta</taxon>
        <taxon>Spermatophyta</taxon>
        <taxon>Magnoliopsida</taxon>
        <taxon>eudicotyledons</taxon>
        <taxon>Gunneridae</taxon>
        <taxon>Pentapetalae</taxon>
        <taxon>asterids</taxon>
        <taxon>lamiids</taxon>
        <taxon>Solanales</taxon>
        <taxon>Solanaceae</taxon>
        <taxon>Solanoideae</taxon>
        <taxon>Solaneae</taxon>
        <taxon>Solanum</taxon>
        <taxon>Solanum subgen. Lycopersicon</taxon>
    </lineage>
</organism>
<dbReference type="AlphaFoldDB" id="A0A3Q7I0W4"/>
<feature type="compositionally biased region" description="Low complexity" evidence="1">
    <location>
        <begin position="43"/>
        <end position="57"/>
    </location>
</feature>
<keyword evidence="3" id="KW-1185">Reference proteome</keyword>
<reference evidence="2" key="1">
    <citation type="journal article" date="2012" name="Nature">
        <title>The tomato genome sequence provides insights into fleshy fruit evolution.</title>
        <authorList>
            <consortium name="Tomato Genome Consortium"/>
        </authorList>
    </citation>
    <scope>NUCLEOTIDE SEQUENCE [LARGE SCALE GENOMIC DNA]</scope>
    <source>
        <strain evidence="2">cv. Heinz 1706</strain>
    </source>
</reference>
<dbReference type="EnsemblPlants" id="Solyc09g014475.1.1">
    <property type="protein sequence ID" value="Solyc09g014475.1.1"/>
    <property type="gene ID" value="Solyc09g014475.1"/>
</dbReference>
<feature type="compositionally biased region" description="Polar residues" evidence="1">
    <location>
        <begin position="58"/>
        <end position="70"/>
    </location>
</feature>
<name>A0A3Q7I0W4_SOLLC</name>
<evidence type="ECO:0000313" key="2">
    <source>
        <dbReference type="EnsemblPlants" id="Solyc09g014475.1.1"/>
    </source>
</evidence>
<proteinExistence type="predicted"/>
<dbReference type="Gramene" id="Solyc09g014475.1.1">
    <property type="protein sequence ID" value="Solyc09g014475.1.1"/>
    <property type="gene ID" value="Solyc09g014475.1"/>
</dbReference>
<evidence type="ECO:0000313" key="3">
    <source>
        <dbReference type="Proteomes" id="UP000004994"/>
    </source>
</evidence>
<reference evidence="2" key="2">
    <citation type="submission" date="2019-01" db="UniProtKB">
        <authorList>
            <consortium name="EnsemblPlants"/>
        </authorList>
    </citation>
    <scope>IDENTIFICATION</scope>
    <source>
        <strain evidence="2">cv. Heinz 1706</strain>
    </source>
</reference>
<feature type="region of interest" description="Disordered" evidence="1">
    <location>
        <begin position="43"/>
        <end position="70"/>
    </location>
</feature>